<dbReference type="Pfam" id="PF07833">
    <property type="entry name" value="Cu_amine_oxidN1"/>
    <property type="match status" value="1"/>
</dbReference>
<dbReference type="Proteomes" id="UP000245202">
    <property type="component" value="Unassembled WGS sequence"/>
</dbReference>
<dbReference type="RefSeq" id="WP_181376785.1">
    <property type="nucleotide sequence ID" value="NZ_BDQX01000281.1"/>
</dbReference>
<organism evidence="3 4">
    <name type="scientific">Paenibacillus agaridevorans</name>
    <dbReference type="NCBI Taxonomy" id="171404"/>
    <lineage>
        <taxon>Bacteria</taxon>
        <taxon>Bacillati</taxon>
        <taxon>Bacillota</taxon>
        <taxon>Bacilli</taxon>
        <taxon>Bacillales</taxon>
        <taxon>Paenibacillaceae</taxon>
        <taxon>Paenibacillus</taxon>
    </lineage>
</organism>
<accession>A0A2R5EV04</accession>
<feature type="coiled-coil region" evidence="1">
    <location>
        <begin position="276"/>
        <end position="303"/>
    </location>
</feature>
<dbReference type="EMBL" id="BDQX01000281">
    <property type="protein sequence ID" value="GBG09965.1"/>
    <property type="molecule type" value="Genomic_DNA"/>
</dbReference>
<reference evidence="3 4" key="1">
    <citation type="submission" date="2017-08" db="EMBL/GenBank/DDBJ databases">
        <title>Substantial Increase in Enzyme Production by Combined Drug-Resistance Mutations in Paenibacillus agaridevorans.</title>
        <authorList>
            <person name="Tanaka Y."/>
            <person name="Funane K."/>
            <person name="Hosaka T."/>
            <person name="Shiwa Y."/>
            <person name="Fujita N."/>
            <person name="Miyazaki T."/>
            <person name="Yoshikawa H."/>
            <person name="Murakami K."/>
            <person name="Kasahara K."/>
            <person name="Inaoka T."/>
            <person name="Hiraga Y."/>
            <person name="Ochi K."/>
        </authorList>
    </citation>
    <scope>NUCLEOTIDE SEQUENCE [LARGE SCALE GENOMIC DNA]</scope>
    <source>
        <strain evidence="3 4">T-3040</strain>
    </source>
</reference>
<dbReference type="AlphaFoldDB" id="A0A2R5EV04"/>
<dbReference type="InterPro" id="IPR012854">
    <property type="entry name" value="Cu_amine_oxidase-like_N"/>
</dbReference>
<evidence type="ECO:0000259" key="2">
    <source>
        <dbReference type="Pfam" id="PF07833"/>
    </source>
</evidence>
<keyword evidence="1" id="KW-0175">Coiled coil</keyword>
<gene>
    <name evidence="3" type="ORF">PAT3040_04648</name>
</gene>
<dbReference type="SUPFAM" id="SSF55383">
    <property type="entry name" value="Copper amine oxidase, domain N"/>
    <property type="match status" value="1"/>
</dbReference>
<protein>
    <recommendedName>
        <fullName evidence="2">Copper amine oxidase-like N-terminal domain-containing protein</fullName>
    </recommendedName>
</protein>
<proteinExistence type="predicted"/>
<evidence type="ECO:0000313" key="4">
    <source>
        <dbReference type="Proteomes" id="UP000245202"/>
    </source>
</evidence>
<dbReference type="Gene3D" id="3.30.457.10">
    <property type="entry name" value="Copper amine oxidase-like, N-terminal domain"/>
    <property type="match status" value="1"/>
</dbReference>
<comment type="caution">
    <text evidence="3">The sequence shown here is derived from an EMBL/GenBank/DDBJ whole genome shotgun (WGS) entry which is preliminary data.</text>
</comment>
<dbReference type="InterPro" id="IPR036582">
    <property type="entry name" value="Mao_N_sf"/>
</dbReference>
<evidence type="ECO:0000313" key="3">
    <source>
        <dbReference type="EMBL" id="GBG09965.1"/>
    </source>
</evidence>
<dbReference type="PROSITE" id="PS51257">
    <property type="entry name" value="PROKAR_LIPOPROTEIN"/>
    <property type="match status" value="1"/>
</dbReference>
<name>A0A2R5EV04_9BACL</name>
<feature type="domain" description="Copper amine oxidase-like N-terminal" evidence="2">
    <location>
        <begin position="424"/>
        <end position="516"/>
    </location>
</feature>
<evidence type="ECO:0000256" key="1">
    <source>
        <dbReference type="SAM" id="Coils"/>
    </source>
</evidence>
<sequence>MKNKLLKRAAVAALALAVMIVTGCQAIAGLDLNAVLKNAVKVTSGESKSSLELQLRLNEEALAEYDEDEADLYRLLSHVKLTIDHAAVEDESNMSVEGKVTLSDLNIPFKLRLSETAMVLELEGVTTPIVFDLTDEAIGSMFDIETDSGNGISAEQEGTLTEVGRQIMDFVSGYAIDNLPNPSNLTAAPVVETVGGSPVSMMKLQFTMDGPSIWEWAKTYVNALIDDREGLTNAVSSILKLLEENPVFWEALGEINPFEGDVLDAPTSDEMAEEAVEEIITLLESAREEMEWTESEDEEFLNELLNESLVLKADVYVDAKLDIRKQAWELNYELGEALNDEYYESVVTGFTVKSSSEQWNVNGTVTAADPVVTDDSLSILDMELMEGYEALQYVDEDSDLYELLKNRLHITRQTYHAFADDYYNPPIIMPGYVTVVAVRDVAEAFGATVSYNSLTRQVSVYDELTDTRIIMQIGSDKVKVNGVDEVWPYPVMTIDSVTYVPARKLAEALGADIEWNTVYEDWKELTITRE</sequence>
<keyword evidence="4" id="KW-1185">Reference proteome</keyword>